<dbReference type="EMBL" id="JAJSOF020000037">
    <property type="protein sequence ID" value="KAJ4427871.1"/>
    <property type="molecule type" value="Genomic_DNA"/>
</dbReference>
<protein>
    <submittedName>
        <fullName evidence="2">Uncharacterized protein</fullName>
    </submittedName>
</protein>
<dbReference type="Proteomes" id="UP001148838">
    <property type="component" value="Unassembled WGS sequence"/>
</dbReference>
<organism evidence="2 3">
    <name type="scientific">Periplaneta americana</name>
    <name type="common">American cockroach</name>
    <name type="synonym">Blatta americana</name>
    <dbReference type="NCBI Taxonomy" id="6978"/>
    <lineage>
        <taxon>Eukaryota</taxon>
        <taxon>Metazoa</taxon>
        <taxon>Ecdysozoa</taxon>
        <taxon>Arthropoda</taxon>
        <taxon>Hexapoda</taxon>
        <taxon>Insecta</taxon>
        <taxon>Pterygota</taxon>
        <taxon>Neoptera</taxon>
        <taxon>Polyneoptera</taxon>
        <taxon>Dictyoptera</taxon>
        <taxon>Blattodea</taxon>
        <taxon>Blattoidea</taxon>
        <taxon>Blattidae</taxon>
        <taxon>Blattinae</taxon>
        <taxon>Periplaneta</taxon>
    </lineage>
</organism>
<comment type="caution">
    <text evidence="2">The sequence shown here is derived from an EMBL/GenBank/DDBJ whole genome shotgun (WGS) entry which is preliminary data.</text>
</comment>
<evidence type="ECO:0000313" key="3">
    <source>
        <dbReference type="Proteomes" id="UP001148838"/>
    </source>
</evidence>
<gene>
    <name evidence="2" type="ORF">ANN_23876</name>
</gene>
<sequence>MEGLCEGGNEPPGSLNASLNLTSETSKVTSETSKITKPGDDERRKLGNSKDWQSLHVVAGGHLPMLSQEPGTNLKNRNCCTGDNNLNGHDDDNDDDDDGDGGGGGGGDGDDDDDKFG</sequence>
<feature type="compositionally biased region" description="Acidic residues" evidence="1">
    <location>
        <begin position="108"/>
        <end position="117"/>
    </location>
</feature>
<keyword evidence="3" id="KW-1185">Reference proteome</keyword>
<evidence type="ECO:0000313" key="2">
    <source>
        <dbReference type="EMBL" id="KAJ4427871.1"/>
    </source>
</evidence>
<feature type="compositionally biased region" description="Polar residues" evidence="1">
    <location>
        <begin position="69"/>
        <end position="81"/>
    </location>
</feature>
<proteinExistence type="predicted"/>
<accession>A0ABQ8S1I8</accession>
<feature type="region of interest" description="Disordered" evidence="1">
    <location>
        <begin position="1"/>
        <end position="117"/>
    </location>
</feature>
<reference evidence="2 3" key="1">
    <citation type="journal article" date="2022" name="Allergy">
        <title>Genome assembly and annotation of Periplaneta americana reveal a comprehensive cockroach allergen profile.</title>
        <authorList>
            <person name="Wang L."/>
            <person name="Xiong Q."/>
            <person name="Saelim N."/>
            <person name="Wang L."/>
            <person name="Nong W."/>
            <person name="Wan A.T."/>
            <person name="Shi M."/>
            <person name="Liu X."/>
            <person name="Cao Q."/>
            <person name="Hui J.H.L."/>
            <person name="Sookrung N."/>
            <person name="Leung T.F."/>
            <person name="Tungtrongchitr A."/>
            <person name="Tsui S.K.W."/>
        </authorList>
    </citation>
    <scope>NUCLEOTIDE SEQUENCE [LARGE SCALE GENOMIC DNA]</scope>
    <source>
        <strain evidence="2">PWHHKU_190912</strain>
    </source>
</reference>
<feature type="compositionally biased region" description="Low complexity" evidence="1">
    <location>
        <begin position="22"/>
        <end position="36"/>
    </location>
</feature>
<evidence type="ECO:0000256" key="1">
    <source>
        <dbReference type="SAM" id="MobiDB-lite"/>
    </source>
</evidence>
<feature type="compositionally biased region" description="Acidic residues" evidence="1">
    <location>
        <begin position="91"/>
        <end position="100"/>
    </location>
</feature>
<name>A0ABQ8S1I8_PERAM</name>